<evidence type="ECO:0000313" key="1">
    <source>
        <dbReference type="EMBL" id="QDV25232.1"/>
    </source>
</evidence>
<evidence type="ECO:0000313" key="2">
    <source>
        <dbReference type="Proteomes" id="UP000318017"/>
    </source>
</evidence>
<name>A0A518G9H8_9BACT</name>
<sequence length="194" mass="21577">MCRIGWGCPPGDWAIVVAERPLPSRLTFYVERCDGQSNSRLQVELNAGHHSVFPNVYADALISVLVRLDFLVPLTKQRRAFKLNFSTDGKSPYSLSRLPFSLSLAKKTLLLSYKFSSCTRARLDVFLVGRIATYDRCNATRGVYPWLHLPSIAFAPRVLDAPPSGSFSVATLAPLARQSFAAPVYLRVVQLPFS</sequence>
<dbReference type="KEGG" id="ahel:Q31a_35550"/>
<dbReference type="AlphaFoldDB" id="A0A518G9H8"/>
<reference evidence="1 2" key="1">
    <citation type="submission" date="2019-02" db="EMBL/GenBank/DDBJ databases">
        <title>Deep-cultivation of Planctomycetes and their phenomic and genomic characterization uncovers novel biology.</title>
        <authorList>
            <person name="Wiegand S."/>
            <person name="Jogler M."/>
            <person name="Boedeker C."/>
            <person name="Pinto D."/>
            <person name="Vollmers J."/>
            <person name="Rivas-Marin E."/>
            <person name="Kohn T."/>
            <person name="Peeters S.H."/>
            <person name="Heuer A."/>
            <person name="Rast P."/>
            <person name="Oberbeckmann S."/>
            <person name="Bunk B."/>
            <person name="Jeske O."/>
            <person name="Meyerdierks A."/>
            <person name="Storesund J.E."/>
            <person name="Kallscheuer N."/>
            <person name="Luecker S."/>
            <person name="Lage O.M."/>
            <person name="Pohl T."/>
            <person name="Merkel B.J."/>
            <person name="Hornburger P."/>
            <person name="Mueller R.-W."/>
            <person name="Bruemmer F."/>
            <person name="Labrenz M."/>
            <person name="Spormann A.M."/>
            <person name="Op den Camp H."/>
            <person name="Overmann J."/>
            <person name="Amann R."/>
            <person name="Jetten M.S.M."/>
            <person name="Mascher T."/>
            <person name="Medema M.H."/>
            <person name="Devos D.P."/>
            <person name="Kaster A.-K."/>
            <person name="Ovreas L."/>
            <person name="Rohde M."/>
            <person name="Galperin M.Y."/>
            <person name="Jogler C."/>
        </authorList>
    </citation>
    <scope>NUCLEOTIDE SEQUENCE [LARGE SCALE GENOMIC DNA]</scope>
    <source>
        <strain evidence="1 2">Q31a</strain>
    </source>
</reference>
<dbReference type="EMBL" id="CP036298">
    <property type="protein sequence ID" value="QDV25232.1"/>
    <property type="molecule type" value="Genomic_DNA"/>
</dbReference>
<keyword evidence="2" id="KW-1185">Reference proteome</keyword>
<gene>
    <name evidence="1" type="ORF">Q31a_35550</name>
</gene>
<organism evidence="1 2">
    <name type="scientific">Aureliella helgolandensis</name>
    <dbReference type="NCBI Taxonomy" id="2527968"/>
    <lineage>
        <taxon>Bacteria</taxon>
        <taxon>Pseudomonadati</taxon>
        <taxon>Planctomycetota</taxon>
        <taxon>Planctomycetia</taxon>
        <taxon>Pirellulales</taxon>
        <taxon>Pirellulaceae</taxon>
        <taxon>Aureliella</taxon>
    </lineage>
</organism>
<proteinExistence type="predicted"/>
<dbReference type="Proteomes" id="UP000318017">
    <property type="component" value="Chromosome"/>
</dbReference>
<protein>
    <submittedName>
        <fullName evidence="1">Uncharacterized protein</fullName>
    </submittedName>
</protein>
<accession>A0A518G9H8</accession>